<evidence type="ECO:0000256" key="4">
    <source>
        <dbReference type="ARBA" id="ARBA00022692"/>
    </source>
</evidence>
<dbReference type="PROSITE" id="PS50850">
    <property type="entry name" value="MFS"/>
    <property type="match status" value="1"/>
</dbReference>
<feature type="transmembrane region" description="Helical" evidence="8">
    <location>
        <begin position="362"/>
        <end position="387"/>
    </location>
</feature>
<keyword evidence="5 8" id="KW-1133">Transmembrane helix</keyword>
<reference evidence="10 11" key="1">
    <citation type="submission" date="2023-08" db="EMBL/GenBank/DDBJ databases">
        <title>Black Yeasts Isolated from many extreme environments.</title>
        <authorList>
            <person name="Coleine C."/>
            <person name="Stajich J.E."/>
            <person name="Selbmann L."/>
        </authorList>
    </citation>
    <scope>NUCLEOTIDE SEQUENCE [LARGE SCALE GENOMIC DNA]</scope>
    <source>
        <strain evidence="10 11">CCFEE 5935</strain>
    </source>
</reference>
<dbReference type="SUPFAM" id="SSF103473">
    <property type="entry name" value="MFS general substrate transporter"/>
    <property type="match status" value="1"/>
</dbReference>
<dbReference type="FunFam" id="1.20.1250.20:FF:000090">
    <property type="entry name" value="MFS sugar transporter, putative"/>
    <property type="match status" value="1"/>
</dbReference>
<comment type="subcellular location">
    <subcellularLocation>
        <location evidence="1">Membrane</location>
        <topology evidence="1">Multi-pass membrane protein</topology>
    </subcellularLocation>
</comment>
<feature type="transmembrane region" description="Helical" evidence="8">
    <location>
        <begin position="110"/>
        <end position="127"/>
    </location>
</feature>
<feature type="transmembrane region" description="Helical" evidence="8">
    <location>
        <begin position="399"/>
        <end position="421"/>
    </location>
</feature>
<dbReference type="PANTHER" id="PTHR48022">
    <property type="entry name" value="PLASTIDIC GLUCOSE TRANSPORTER 4"/>
    <property type="match status" value="1"/>
</dbReference>
<feature type="domain" description="Major facilitator superfamily (MFS) profile" evidence="9">
    <location>
        <begin position="12"/>
        <end position="452"/>
    </location>
</feature>
<evidence type="ECO:0000313" key="11">
    <source>
        <dbReference type="Proteomes" id="UP001337655"/>
    </source>
</evidence>
<name>A0AAV9P1M0_9PEZI</name>
<evidence type="ECO:0000313" key="10">
    <source>
        <dbReference type="EMBL" id="KAK5164820.1"/>
    </source>
</evidence>
<dbReference type="EMBL" id="JAVRRT010000018">
    <property type="protein sequence ID" value="KAK5164820.1"/>
    <property type="molecule type" value="Genomic_DNA"/>
</dbReference>
<proteinExistence type="inferred from homology"/>
<dbReference type="AlphaFoldDB" id="A0AAV9P1M0"/>
<dbReference type="Proteomes" id="UP001337655">
    <property type="component" value="Unassembled WGS sequence"/>
</dbReference>
<feature type="transmembrane region" description="Helical" evidence="8">
    <location>
        <begin position="327"/>
        <end position="350"/>
    </location>
</feature>
<keyword evidence="4 8" id="KW-0812">Transmembrane</keyword>
<dbReference type="InterPro" id="IPR003663">
    <property type="entry name" value="Sugar/inositol_transpt"/>
</dbReference>
<protein>
    <recommendedName>
        <fullName evidence="9">Major facilitator superfamily (MFS) profile domain-containing protein</fullName>
    </recommendedName>
</protein>
<gene>
    <name evidence="10" type="ORF">LTR77_009484</name>
</gene>
<evidence type="ECO:0000259" key="9">
    <source>
        <dbReference type="PROSITE" id="PS50850"/>
    </source>
</evidence>
<dbReference type="PRINTS" id="PR00171">
    <property type="entry name" value="SUGRTRNSPORT"/>
</dbReference>
<feature type="transmembrane region" description="Helical" evidence="8">
    <location>
        <begin position="82"/>
        <end position="104"/>
    </location>
</feature>
<evidence type="ECO:0000256" key="2">
    <source>
        <dbReference type="ARBA" id="ARBA00010992"/>
    </source>
</evidence>
<dbReference type="Gene3D" id="1.20.1250.20">
    <property type="entry name" value="MFS general substrate transporter like domains"/>
    <property type="match status" value="1"/>
</dbReference>
<organism evidence="10 11">
    <name type="scientific">Saxophila tyrrhenica</name>
    <dbReference type="NCBI Taxonomy" id="1690608"/>
    <lineage>
        <taxon>Eukaryota</taxon>
        <taxon>Fungi</taxon>
        <taxon>Dikarya</taxon>
        <taxon>Ascomycota</taxon>
        <taxon>Pezizomycotina</taxon>
        <taxon>Dothideomycetes</taxon>
        <taxon>Dothideomycetidae</taxon>
        <taxon>Mycosphaerellales</taxon>
        <taxon>Extremaceae</taxon>
        <taxon>Saxophila</taxon>
    </lineage>
</organism>
<dbReference type="GeneID" id="89930815"/>
<feature type="transmembrane region" description="Helical" evidence="8">
    <location>
        <begin position="139"/>
        <end position="162"/>
    </location>
</feature>
<feature type="transmembrane region" description="Helical" evidence="8">
    <location>
        <begin position="427"/>
        <end position="448"/>
    </location>
</feature>
<evidence type="ECO:0000256" key="7">
    <source>
        <dbReference type="RuleBase" id="RU003346"/>
    </source>
</evidence>
<keyword evidence="11" id="KW-1185">Reference proteome</keyword>
<evidence type="ECO:0000256" key="3">
    <source>
        <dbReference type="ARBA" id="ARBA00022448"/>
    </source>
</evidence>
<keyword evidence="3 7" id="KW-0813">Transport</keyword>
<comment type="similarity">
    <text evidence="2 7">Belongs to the major facilitator superfamily. Sugar transporter (TC 2.A.1.1) family.</text>
</comment>
<feature type="transmembrane region" description="Helical" evidence="8">
    <location>
        <begin position="48"/>
        <end position="70"/>
    </location>
</feature>
<evidence type="ECO:0000256" key="8">
    <source>
        <dbReference type="SAM" id="Phobius"/>
    </source>
</evidence>
<dbReference type="InterPro" id="IPR036259">
    <property type="entry name" value="MFS_trans_sf"/>
</dbReference>
<accession>A0AAV9P1M0</accession>
<comment type="caution">
    <text evidence="10">The sequence shown here is derived from an EMBL/GenBank/DDBJ whole genome shotgun (WGS) entry which is preliminary data.</text>
</comment>
<dbReference type="InterPro" id="IPR020846">
    <property type="entry name" value="MFS_dom"/>
</dbReference>
<sequence>MVLSPSVYQVLVGVFASMGAFMLGYDLGVIAGVVASPTFIDEFNEPNAVHTGLVVSLFTVGCVPGAAFAGPFGDYLGRRATLALGSVVFLIGGAIQTAAMSLSYLYGGRFVAGLGTGILVMAVPLYQAELAHPNIRGRINALVQFMLGIGSFLAAWITYGTLLNIDGSNAQWRIPLGIQNAPTVFLATLIWFFPESPRWLMDKGREEDALHTLARLHANGNTSDAFVQAEFEEIRLSIQMEHEYEAKSYIELFQSKTSFKRLLIGVALQASGQMTGVSAIQYYSPTIFGQIGISTIDTLKYQGISNLLALFGEACCFLFIDKLGRRWVLIGGNLVHMVCFLIATILLAKFPPGSAENESAQWAFIAFTWIYNYTFSATVGPLSWIIPAEIFDTRTRAKGVSISTMTTFAFNTMIGQVTPIAMERIGYRYYFLFIICNFTNALFFWLFLPETTRLPLEKMNEVFAGPWIVVGSSKRVKALREVGVEDGELEKKHDGEEAEHVHARKVSL</sequence>
<dbReference type="Pfam" id="PF00083">
    <property type="entry name" value="Sugar_tr"/>
    <property type="match status" value="1"/>
</dbReference>
<feature type="transmembrane region" description="Helical" evidence="8">
    <location>
        <begin position="12"/>
        <end position="36"/>
    </location>
</feature>
<keyword evidence="6 8" id="KW-0472">Membrane</keyword>
<evidence type="ECO:0000256" key="1">
    <source>
        <dbReference type="ARBA" id="ARBA00004141"/>
    </source>
</evidence>
<feature type="transmembrane region" description="Helical" evidence="8">
    <location>
        <begin position="174"/>
        <end position="193"/>
    </location>
</feature>
<dbReference type="PANTHER" id="PTHR48022:SF37">
    <property type="entry name" value="MAJOR FACILITATOR SUPERFAMILY (MFS) PROFILE DOMAIN-CONTAINING PROTEIN-RELATED"/>
    <property type="match status" value="1"/>
</dbReference>
<dbReference type="GO" id="GO:0005351">
    <property type="term" value="F:carbohydrate:proton symporter activity"/>
    <property type="evidence" value="ECO:0007669"/>
    <property type="project" value="TreeGrafter"/>
</dbReference>
<dbReference type="RefSeq" id="XP_064655016.1">
    <property type="nucleotide sequence ID" value="XM_064806711.1"/>
</dbReference>
<dbReference type="InterPro" id="IPR005828">
    <property type="entry name" value="MFS_sugar_transport-like"/>
</dbReference>
<dbReference type="NCBIfam" id="TIGR00879">
    <property type="entry name" value="SP"/>
    <property type="match status" value="1"/>
</dbReference>
<dbReference type="InterPro" id="IPR050360">
    <property type="entry name" value="MFS_Sugar_Transporters"/>
</dbReference>
<evidence type="ECO:0000256" key="6">
    <source>
        <dbReference type="ARBA" id="ARBA00023136"/>
    </source>
</evidence>
<evidence type="ECO:0000256" key="5">
    <source>
        <dbReference type="ARBA" id="ARBA00022989"/>
    </source>
</evidence>
<dbReference type="InterPro" id="IPR005829">
    <property type="entry name" value="Sugar_transporter_CS"/>
</dbReference>
<dbReference type="PROSITE" id="PS00217">
    <property type="entry name" value="SUGAR_TRANSPORT_2"/>
    <property type="match status" value="1"/>
</dbReference>
<dbReference type="GO" id="GO:0016020">
    <property type="term" value="C:membrane"/>
    <property type="evidence" value="ECO:0007669"/>
    <property type="project" value="UniProtKB-SubCell"/>
</dbReference>